<name>A0ABR9WB01_9BACT</name>
<sequence length="242" mass="26177">MKIALITGVSRKEGIGFETARQLGLKNYKVVIAARQLGKASALCSELILLGIDADAVEMDLTDEASVGAASKQLEAKYGRIDVLINNAAVMLHSTATIAGKDLAELSQELETNITGTWRVTQYILPLLIKSDHGRIVNISSTMGSITEPGWGLLDYSRGPIPAYSITKLALNGLTIKMAKEFKDHHILVNAVCPGFTATYPEMEEMGARPVRESVEGVVWAATLEDDGPTGEFFRDKKAVAW</sequence>
<dbReference type="Proteomes" id="UP000634134">
    <property type="component" value="Unassembled WGS sequence"/>
</dbReference>
<evidence type="ECO:0000256" key="2">
    <source>
        <dbReference type="ARBA" id="ARBA00022857"/>
    </source>
</evidence>
<dbReference type="Pfam" id="PF00106">
    <property type="entry name" value="adh_short"/>
    <property type="match status" value="1"/>
</dbReference>
<accession>A0ABR9WB01</accession>
<protein>
    <submittedName>
        <fullName evidence="5">SDR family NAD(P)-dependent oxidoreductase</fullName>
    </submittedName>
</protein>
<keyword evidence="2" id="KW-0521">NADP</keyword>
<dbReference type="PRINTS" id="PR00081">
    <property type="entry name" value="GDHRDH"/>
</dbReference>
<evidence type="ECO:0000256" key="1">
    <source>
        <dbReference type="ARBA" id="ARBA00006484"/>
    </source>
</evidence>
<keyword evidence="3" id="KW-0560">Oxidoreductase</keyword>
<keyword evidence="6" id="KW-1185">Reference proteome</keyword>
<dbReference type="SUPFAM" id="SSF51735">
    <property type="entry name" value="NAD(P)-binding Rossmann-fold domains"/>
    <property type="match status" value="1"/>
</dbReference>
<dbReference type="Gene3D" id="3.40.50.720">
    <property type="entry name" value="NAD(P)-binding Rossmann-like Domain"/>
    <property type="match status" value="1"/>
</dbReference>
<organism evidence="5 6">
    <name type="scientific">Dyadobacter subterraneus</name>
    <dbReference type="NCBI Taxonomy" id="2773304"/>
    <lineage>
        <taxon>Bacteria</taxon>
        <taxon>Pseudomonadati</taxon>
        <taxon>Bacteroidota</taxon>
        <taxon>Cytophagia</taxon>
        <taxon>Cytophagales</taxon>
        <taxon>Spirosomataceae</taxon>
        <taxon>Dyadobacter</taxon>
    </lineage>
</organism>
<dbReference type="InterPro" id="IPR036291">
    <property type="entry name" value="NAD(P)-bd_dom_sf"/>
</dbReference>
<dbReference type="EMBL" id="JACYGY010000001">
    <property type="protein sequence ID" value="MBE9462151.1"/>
    <property type="molecule type" value="Genomic_DNA"/>
</dbReference>
<evidence type="ECO:0000256" key="4">
    <source>
        <dbReference type="RuleBase" id="RU000363"/>
    </source>
</evidence>
<dbReference type="PANTHER" id="PTHR43963">
    <property type="entry name" value="CARBONYL REDUCTASE 1-RELATED"/>
    <property type="match status" value="1"/>
</dbReference>
<gene>
    <name evidence="5" type="ORF">IEE83_09685</name>
</gene>
<reference evidence="6" key="1">
    <citation type="submission" date="2023-07" db="EMBL/GenBank/DDBJ databases">
        <title>Dyadobacter sp. nov 'subterranea' isolated from contaminted grondwater.</title>
        <authorList>
            <person name="Szabo I."/>
            <person name="Al-Omari J."/>
            <person name="Szerdahelyi S.G."/>
            <person name="Rado J."/>
        </authorList>
    </citation>
    <scope>NUCLEOTIDE SEQUENCE [LARGE SCALE GENOMIC DNA]</scope>
    <source>
        <strain evidence="6">UP-52</strain>
    </source>
</reference>
<dbReference type="PANTHER" id="PTHR43963:SF6">
    <property type="entry name" value="CHAIN DEHYDROGENASE FAMILY PROTEIN, PUTATIVE (AFU_ORTHOLOGUE AFUA_3G15350)-RELATED"/>
    <property type="match status" value="1"/>
</dbReference>
<evidence type="ECO:0000313" key="5">
    <source>
        <dbReference type="EMBL" id="MBE9462151.1"/>
    </source>
</evidence>
<evidence type="ECO:0000256" key="3">
    <source>
        <dbReference type="ARBA" id="ARBA00023002"/>
    </source>
</evidence>
<comment type="caution">
    <text evidence="5">The sequence shown here is derived from an EMBL/GenBank/DDBJ whole genome shotgun (WGS) entry which is preliminary data.</text>
</comment>
<dbReference type="InterPro" id="IPR002347">
    <property type="entry name" value="SDR_fam"/>
</dbReference>
<dbReference type="RefSeq" id="WP_194120374.1">
    <property type="nucleotide sequence ID" value="NZ_JACYGY010000001.1"/>
</dbReference>
<proteinExistence type="inferred from homology"/>
<dbReference type="PRINTS" id="PR00080">
    <property type="entry name" value="SDRFAMILY"/>
</dbReference>
<evidence type="ECO:0000313" key="6">
    <source>
        <dbReference type="Proteomes" id="UP000634134"/>
    </source>
</evidence>
<comment type="similarity">
    <text evidence="1 4">Belongs to the short-chain dehydrogenases/reductases (SDR) family.</text>
</comment>